<dbReference type="AlphaFoldDB" id="A0A0F9DJW1"/>
<protein>
    <recommendedName>
        <fullName evidence="2">NAD-dependent epimerase/dehydratase domain-containing protein</fullName>
    </recommendedName>
</protein>
<feature type="domain" description="NAD-dependent epimerase/dehydratase" evidence="2">
    <location>
        <begin position="2"/>
        <end position="90"/>
    </location>
</feature>
<sequence length="153" mass="17406">MKFMGEWMVNYYRDTFDMNLTVVRPCALYGPRCISGRVIQKFIEAALTGAPITIQGTGEDKEDFTYIEDFLEGMVRVIENENSRGELFNLTSGNARSIKDVADIVNQHLPTEITYTARDNQKPSRGTMSVEKAKDLIGYWPTYDLEAGVKEYI</sequence>
<dbReference type="Pfam" id="PF01370">
    <property type="entry name" value="Epimerase"/>
    <property type="match status" value="1"/>
</dbReference>
<dbReference type="InterPro" id="IPR036291">
    <property type="entry name" value="NAD(P)-bd_dom_sf"/>
</dbReference>
<dbReference type="InterPro" id="IPR001509">
    <property type="entry name" value="Epimerase_deHydtase"/>
</dbReference>
<feature type="non-terminal residue" evidence="3">
    <location>
        <position position="153"/>
    </location>
</feature>
<dbReference type="EMBL" id="LAZR01028662">
    <property type="protein sequence ID" value="KKL61914.1"/>
    <property type="molecule type" value="Genomic_DNA"/>
</dbReference>
<gene>
    <name evidence="3" type="ORF">LCGC14_2190490</name>
</gene>
<dbReference type="PANTHER" id="PTHR43000">
    <property type="entry name" value="DTDP-D-GLUCOSE 4,6-DEHYDRATASE-RELATED"/>
    <property type="match status" value="1"/>
</dbReference>
<accession>A0A0F9DJW1</accession>
<evidence type="ECO:0000313" key="3">
    <source>
        <dbReference type="EMBL" id="KKL61914.1"/>
    </source>
</evidence>
<evidence type="ECO:0000256" key="1">
    <source>
        <dbReference type="ARBA" id="ARBA00007637"/>
    </source>
</evidence>
<organism evidence="3">
    <name type="scientific">marine sediment metagenome</name>
    <dbReference type="NCBI Taxonomy" id="412755"/>
    <lineage>
        <taxon>unclassified sequences</taxon>
        <taxon>metagenomes</taxon>
        <taxon>ecological metagenomes</taxon>
    </lineage>
</organism>
<proteinExistence type="inferred from homology"/>
<dbReference type="SUPFAM" id="SSF51735">
    <property type="entry name" value="NAD(P)-binding Rossmann-fold domains"/>
    <property type="match status" value="1"/>
</dbReference>
<reference evidence="3" key="1">
    <citation type="journal article" date="2015" name="Nature">
        <title>Complex archaea that bridge the gap between prokaryotes and eukaryotes.</title>
        <authorList>
            <person name="Spang A."/>
            <person name="Saw J.H."/>
            <person name="Jorgensen S.L."/>
            <person name="Zaremba-Niedzwiedzka K."/>
            <person name="Martijn J."/>
            <person name="Lind A.E."/>
            <person name="van Eijk R."/>
            <person name="Schleper C."/>
            <person name="Guy L."/>
            <person name="Ettema T.J."/>
        </authorList>
    </citation>
    <scope>NUCLEOTIDE SEQUENCE</scope>
</reference>
<evidence type="ECO:0000259" key="2">
    <source>
        <dbReference type="Pfam" id="PF01370"/>
    </source>
</evidence>
<name>A0A0F9DJW1_9ZZZZ</name>
<dbReference type="Gene3D" id="3.40.50.720">
    <property type="entry name" value="NAD(P)-binding Rossmann-like Domain"/>
    <property type="match status" value="1"/>
</dbReference>
<comment type="similarity">
    <text evidence="1">Belongs to the NAD(P)-dependent epimerase/dehydratase family.</text>
</comment>
<comment type="caution">
    <text evidence="3">The sequence shown here is derived from an EMBL/GenBank/DDBJ whole genome shotgun (WGS) entry which is preliminary data.</text>
</comment>